<protein>
    <recommendedName>
        <fullName evidence="22">Inner centromere protein</fullName>
    </recommendedName>
</protein>
<dbReference type="Pfam" id="PF03941">
    <property type="entry name" value="INCENP_ARK-bind"/>
    <property type="match status" value="1"/>
</dbReference>
<keyword evidence="7" id="KW-0963">Cytoplasm</keyword>
<keyword evidence="12" id="KW-0995">Kinetochore</keyword>
<feature type="region of interest" description="Disordered" evidence="17">
    <location>
        <begin position="50"/>
        <end position="125"/>
    </location>
</feature>
<keyword evidence="15" id="KW-0131">Cell cycle</keyword>
<dbReference type="InterPro" id="IPR005635">
    <property type="entry name" value="Inner_centromere_prot_ARK-bd"/>
</dbReference>
<evidence type="ECO:0000256" key="11">
    <source>
        <dbReference type="ARBA" id="ARBA00022829"/>
    </source>
</evidence>
<evidence type="ECO:0000256" key="17">
    <source>
        <dbReference type="SAM" id="MobiDB-lite"/>
    </source>
</evidence>
<comment type="caution">
    <text evidence="20">The sequence shown here is derived from an EMBL/GenBank/DDBJ whole genome shotgun (WGS) entry which is preliminary data.</text>
</comment>
<feature type="region of interest" description="Disordered" evidence="17">
    <location>
        <begin position="778"/>
        <end position="802"/>
    </location>
</feature>
<dbReference type="GO" id="GO:0051310">
    <property type="term" value="P:metaphase chromosome alignment"/>
    <property type="evidence" value="ECO:0007669"/>
    <property type="project" value="TreeGrafter"/>
</dbReference>
<name>A0AAV7AR94_ENGPU</name>
<feature type="region of interest" description="Disordered" evidence="17">
    <location>
        <begin position="190"/>
        <end position="216"/>
    </location>
</feature>
<dbReference type="Gene3D" id="1.20.5.3600">
    <property type="match status" value="1"/>
</dbReference>
<dbReference type="GO" id="GO:0005634">
    <property type="term" value="C:nucleus"/>
    <property type="evidence" value="ECO:0007669"/>
    <property type="project" value="UniProtKB-SubCell"/>
</dbReference>
<feature type="compositionally biased region" description="Basic and acidic residues" evidence="17">
    <location>
        <begin position="494"/>
        <end position="585"/>
    </location>
</feature>
<evidence type="ECO:0000256" key="2">
    <source>
        <dbReference type="ARBA" id="ARBA00004186"/>
    </source>
</evidence>
<dbReference type="GO" id="GO:0030496">
    <property type="term" value="C:midbody"/>
    <property type="evidence" value="ECO:0007669"/>
    <property type="project" value="UniProtKB-SubCell"/>
</dbReference>
<dbReference type="GO" id="GO:0005874">
    <property type="term" value="C:microtubule"/>
    <property type="evidence" value="ECO:0007669"/>
    <property type="project" value="UniProtKB-KW"/>
</dbReference>
<dbReference type="PANTHER" id="PTHR13142:SF1">
    <property type="entry name" value="INNER CENTROMERE PROTEIN"/>
    <property type="match status" value="1"/>
</dbReference>
<dbReference type="GO" id="GO:0000776">
    <property type="term" value="C:kinetochore"/>
    <property type="evidence" value="ECO:0007669"/>
    <property type="project" value="UniProtKB-KW"/>
</dbReference>
<feature type="region of interest" description="Disordered" evidence="17">
    <location>
        <begin position="414"/>
        <end position="456"/>
    </location>
</feature>
<evidence type="ECO:0000256" key="3">
    <source>
        <dbReference type="ARBA" id="ARBA00004214"/>
    </source>
</evidence>
<feature type="compositionally biased region" description="Basic and acidic residues" evidence="17">
    <location>
        <begin position="680"/>
        <end position="741"/>
    </location>
</feature>
<evidence type="ECO:0000256" key="16">
    <source>
        <dbReference type="ARBA" id="ARBA00023328"/>
    </source>
</evidence>
<keyword evidence="10" id="KW-0498">Mitosis</keyword>
<proteinExistence type="inferred from homology"/>
<keyword evidence="14" id="KW-0539">Nucleus</keyword>
<keyword evidence="6" id="KW-0158">Chromosome</keyword>
<dbReference type="AlphaFoldDB" id="A0AAV7AR94"/>
<evidence type="ECO:0000256" key="8">
    <source>
        <dbReference type="ARBA" id="ARBA00022618"/>
    </source>
</evidence>
<feature type="region of interest" description="Disordered" evidence="17">
    <location>
        <begin position="680"/>
        <end position="748"/>
    </location>
</feature>
<feature type="domain" description="Inner centromere protein ARK-binding" evidence="18">
    <location>
        <begin position="783"/>
        <end position="839"/>
    </location>
</feature>
<feature type="region of interest" description="Disordered" evidence="17">
    <location>
        <begin position="264"/>
        <end position="285"/>
    </location>
</feature>
<feature type="region of interest" description="Disordered" evidence="17">
    <location>
        <begin position="300"/>
        <end position="335"/>
    </location>
</feature>
<sequence>MNDPESLSQLLQVCSRKTEDFVRLLDSKHMVWLQEIEEAARKMFSSDFTAEPELMPKTPSQKRRRKKRISIVPDENRDPSGRRISRRRSSVSWSTSVRRLSSRHVSKPLDTSIQEETEQQPKRVTRAKAQAGIMCVPVAEKPLEEISNIPSDRLLQVNISAEDRRSAEVQLSELTKPDKKTGLETVVPTLTAPSIPSAPPVPEQSSATFTPEKNGRNAAKLKIADSSTPKTQAAVVGEIDLTLESPQPVAQAAKELALELSNYSVTPTGSKSDRRSVRRSIVGRKSTSCRASLANQYSLASKRESMTREAVRKSIRRSVSRKKATDVSSSSSYKSYQSSVEIVDEEVTVKIRPETAEPVEEVRRSLRTRACNKIAISHHPETEPERMVTRRSLTLNAETVPDVDDQTIRRKSYKRAVDELSDDQSGDEQVNSPPRKKTPSPPCPPSKVIKPPPPHMKTFLHTVQKNQLLMMTPGSIGKSLIAKSFIKRNTPLKLDPKEKERQRQEALRKKEEAELQRKQKIEEGKKRKQEEIKLRREERQRKVLQARERVEQLEEEKKKKIEQKFAQIDEKSEKVKEDRLAEEKAKKKITAKKQEEVESRRRQDEEARKLKAKQLEEEERRHQELLQKKREEEEQERQRKLAEAKKLAELERERQLAAEQERLRAEKERERLEKERALQLQRDLERAAQEREQQRREAEDRKRKEQQERLEQERLRKEMEAKKLEAQRQQEEQERMAKEKQNALPLNVTVDLGNSPACESYEMTPKGYKPPSVKINADDYGMDLNSDDSTDDESKPRKPIPAWASGNQLAQAMCQQYYHPIDVDKFYGIIDSPKLEDMFYKSKPRYYKRTSSAVWHSPPLNSNRQHLAVGYGLKKY</sequence>
<keyword evidence="8" id="KW-0132">Cell division</keyword>
<evidence type="ECO:0000313" key="21">
    <source>
        <dbReference type="Proteomes" id="UP000824782"/>
    </source>
</evidence>
<evidence type="ECO:0000256" key="5">
    <source>
        <dbReference type="ARBA" id="ARBA00010042"/>
    </source>
</evidence>
<reference evidence="20" key="1">
    <citation type="thesis" date="2020" institute="ProQuest LLC" country="789 East Eisenhower Parkway, Ann Arbor, MI, USA">
        <title>Comparative Genomics and Chromosome Evolution.</title>
        <authorList>
            <person name="Mudd A.B."/>
        </authorList>
    </citation>
    <scope>NUCLEOTIDE SEQUENCE</scope>
    <source>
        <strain evidence="20">237g6f4</strain>
        <tissue evidence="20">Blood</tissue>
    </source>
</reference>
<feature type="compositionally biased region" description="Basic residues" evidence="17">
    <location>
        <begin position="60"/>
        <end position="69"/>
    </location>
</feature>
<dbReference type="GO" id="GO:0032133">
    <property type="term" value="C:chromosome passenger complex"/>
    <property type="evidence" value="ECO:0007669"/>
    <property type="project" value="TreeGrafter"/>
</dbReference>
<keyword evidence="13" id="KW-0206">Cytoskeleton</keyword>
<keyword evidence="9" id="KW-0493">Microtubule</keyword>
<evidence type="ECO:0000256" key="1">
    <source>
        <dbReference type="ARBA" id="ARBA00004123"/>
    </source>
</evidence>
<feature type="compositionally biased region" description="Pro residues" evidence="17">
    <location>
        <begin position="439"/>
        <end position="455"/>
    </location>
</feature>
<comment type="subcellular location">
    <subcellularLocation>
        <location evidence="4">Chromosome</location>
        <location evidence="4">Centromere</location>
        <location evidence="4">Kinetochore</location>
    </subcellularLocation>
    <subcellularLocation>
        <location evidence="2">Cytoplasm</location>
        <location evidence="2">Cytoskeleton</location>
        <location evidence="2">Spindle</location>
    </subcellularLocation>
    <subcellularLocation>
        <location evidence="3">Midbody</location>
    </subcellularLocation>
    <subcellularLocation>
        <location evidence="1">Nucleus</location>
    </subcellularLocation>
</comment>
<evidence type="ECO:0000256" key="12">
    <source>
        <dbReference type="ARBA" id="ARBA00022838"/>
    </source>
</evidence>
<keyword evidence="21" id="KW-1185">Reference proteome</keyword>
<dbReference type="PANTHER" id="PTHR13142">
    <property type="entry name" value="INNER CENTROMERE PROTEIN"/>
    <property type="match status" value="1"/>
</dbReference>
<dbReference type="Gene3D" id="6.10.250.2990">
    <property type="match status" value="1"/>
</dbReference>
<keyword evidence="11" id="KW-0159">Chromosome partition</keyword>
<evidence type="ECO:0000256" key="10">
    <source>
        <dbReference type="ARBA" id="ARBA00022776"/>
    </source>
</evidence>
<dbReference type="GO" id="GO:0051257">
    <property type="term" value="P:meiotic spindle midzone assembly"/>
    <property type="evidence" value="ECO:0007669"/>
    <property type="project" value="TreeGrafter"/>
</dbReference>
<dbReference type="EMBL" id="WNYA01000007">
    <property type="protein sequence ID" value="KAG8563741.1"/>
    <property type="molecule type" value="Genomic_DNA"/>
</dbReference>
<feature type="compositionally biased region" description="Low complexity" evidence="17">
    <location>
        <begin position="90"/>
        <end position="99"/>
    </location>
</feature>
<dbReference type="InterPro" id="IPR022006">
    <property type="entry name" value="INCENP_N"/>
</dbReference>
<evidence type="ECO:0000256" key="4">
    <source>
        <dbReference type="ARBA" id="ARBA00004629"/>
    </source>
</evidence>
<evidence type="ECO:0000256" key="7">
    <source>
        <dbReference type="ARBA" id="ARBA00022490"/>
    </source>
</evidence>
<feature type="domain" description="Chromosome passenger complex (CPC) protein INCENP N-terminal" evidence="19">
    <location>
        <begin position="5"/>
        <end position="40"/>
    </location>
</feature>
<feature type="compositionally biased region" description="Basic and acidic residues" evidence="17">
    <location>
        <begin position="301"/>
        <end position="312"/>
    </location>
</feature>
<dbReference type="GO" id="GO:0000281">
    <property type="term" value="P:mitotic cytokinesis"/>
    <property type="evidence" value="ECO:0007669"/>
    <property type="project" value="TreeGrafter"/>
</dbReference>
<feature type="region of interest" description="Disordered" evidence="17">
    <location>
        <begin position="492"/>
        <end position="650"/>
    </location>
</feature>
<feature type="compositionally biased region" description="Basic and acidic residues" evidence="17">
    <location>
        <begin position="592"/>
        <end position="650"/>
    </location>
</feature>
<evidence type="ECO:0000256" key="15">
    <source>
        <dbReference type="ARBA" id="ARBA00023306"/>
    </source>
</evidence>
<feature type="compositionally biased region" description="Basic residues" evidence="17">
    <location>
        <begin position="313"/>
        <end position="322"/>
    </location>
</feature>
<accession>A0AAV7AR94</accession>
<dbReference type="Pfam" id="PF12178">
    <property type="entry name" value="INCENP_N"/>
    <property type="match status" value="1"/>
</dbReference>
<evidence type="ECO:0000313" key="20">
    <source>
        <dbReference type="EMBL" id="KAG8563741.1"/>
    </source>
</evidence>
<evidence type="ECO:0000256" key="6">
    <source>
        <dbReference type="ARBA" id="ARBA00022454"/>
    </source>
</evidence>
<keyword evidence="16" id="KW-0137">Centromere</keyword>
<evidence type="ECO:0000256" key="14">
    <source>
        <dbReference type="ARBA" id="ARBA00023242"/>
    </source>
</evidence>
<evidence type="ECO:0000256" key="9">
    <source>
        <dbReference type="ARBA" id="ARBA00022701"/>
    </source>
</evidence>
<organism evidence="20 21">
    <name type="scientific">Engystomops pustulosus</name>
    <name type="common">Tungara frog</name>
    <name type="synonym">Physalaemus pustulosus</name>
    <dbReference type="NCBI Taxonomy" id="76066"/>
    <lineage>
        <taxon>Eukaryota</taxon>
        <taxon>Metazoa</taxon>
        <taxon>Chordata</taxon>
        <taxon>Craniata</taxon>
        <taxon>Vertebrata</taxon>
        <taxon>Euteleostomi</taxon>
        <taxon>Amphibia</taxon>
        <taxon>Batrachia</taxon>
        <taxon>Anura</taxon>
        <taxon>Neobatrachia</taxon>
        <taxon>Hyloidea</taxon>
        <taxon>Leptodactylidae</taxon>
        <taxon>Leiuperinae</taxon>
        <taxon>Engystomops</taxon>
    </lineage>
</organism>
<evidence type="ECO:0000256" key="13">
    <source>
        <dbReference type="ARBA" id="ARBA00023212"/>
    </source>
</evidence>
<evidence type="ECO:0000259" key="19">
    <source>
        <dbReference type="Pfam" id="PF12178"/>
    </source>
</evidence>
<comment type="similarity">
    <text evidence="5">Belongs to the INCENP family.</text>
</comment>
<evidence type="ECO:0000259" key="18">
    <source>
        <dbReference type="Pfam" id="PF03941"/>
    </source>
</evidence>
<dbReference type="Proteomes" id="UP000824782">
    <property type="component" value="Unassembled WGS sequence"/>
</dbReference>
<dbReference type="GO" id="GO:1990385">
    <property type="term" value="C:meiotic spindle midzone"/>
    <property type="evidence" value="ECO:0007669"/>
    <property type="project" value="TreeGrafter"/>
</dbReference>
<gene>
    <name evidence="20" type="ORF">GDO81_016190</name>
</gene>
<evidence type="ECO:0008006" key="22">
    <source>
        <dbReference type="Google" id="ProtNLM"/>
    </source>
</evidence>